<dbReference type="EMBL" id="DTMF01000366">
    <property type="protein sequence ID" value="HGF35681.1"/>
    <property type="molecule type" value="Genomic_DNA"/>
</dbReference>
<dbReference type="Pfam" id="PF04909">
    <property type="entry name" value="Amidohydro_2"/>
    <property type="match status" value="1"/>
</dbReference>
<dbReference type="Gene3D" id="3.20.20.140">
    <property type="entry name" value="Metal-dependent hydrolases"/>
    <property type="match status" value="1"/>
</dbReference>
<evidence type="ECO:0000259" key="1">
    <source>
        <dbReference type="Pfam" id="PF04909"/>
    </source>
</evidence>
<proteinExistence type="predicted"/>
<dbReference type="SUPFAM" id="SSF51556">
    <property type="entry name" value="Metallo-dependent hydrolases"/>
    <property type="match status" value="1"/>
</dbReference>
<protein>
    <submittedName>
        <fullName evidence="2">Metal-dependent hydrolase</fullName>
    </submittedName>
</protein>
<name>A0A7C3V1U9_9BACT</name>
<feature type="domain" description="Amidohydrolase-related" evidence="1">
    <location>
        <begin position="99"/>
        <end position="247"/>
    </location>
</feature>
<organism evidence="2">
    <name type="scientific">Desulfobacca acetoxidans</name>
    <dbReference type="NCBI Taxonomy" id="60893"/>
    <lineage>
        <taxon>Bacteria</taxon>
        <taxon>Pseudomonadati</taxon>
        <taxon>Thermodesulfobacteriota</taxon>
        <taxon>Desulfobaccia</taxon>
        <taxon>Desulfobaccales</taxon>
        <taxon>Desulfobaccaceae</taxon>
        <taxon>Desulfobacca</taxon>
    </lineage>
</organism>
<gene>
    <name evidence="2" type="ORF">ENW96_15085</name>
</gene>
<dbReference type="GO" id="GO:0016787">
    <property type="term" value="F:hydrolase activity"/>
    <property type="evidence" value="ECO:0007669"/>
    <property type="project" value="UniProtKB-KW"/>
</dbReference>
<reference evidence="2" key="1">
    <citation type="journal article" date="2020" name="mSystems">
        <title>Genome- and Community-Level Interaction Insights into Carbon Utilization and Element Cycling Functions of Hydrothermarchaeota in Hydrothermal Sediment.</title>
        <authorList>
            <person name="Zhou Z."/>
            <person name="Liu Y."/>
            <person name="Xu W."/>
            <person name="Pan J."/>
            <person name="Luo Z.H."/>
            <person name="Li M."/>
        </authorList>
    </citation>
    <scope>NUCLEOTIDE SEQUENCE [LARGE SCALE GENOMIC DNA]</scope>
    <source>
        <strain evidence="2">SpSt-897</strain>
    </source>
</reference>
<sequence>MAEFRIIDGHLHCGCQHVSWLWEDLRPLLELAGIKGAGLIPPVEDVYDRYDPDFTDAPEWQDSRRRAHRYLLDLKDPDIVIYPYFFVWNDFAWEDLGPEFVAIKWHRHDIEPPYHYDDPRCREFLEAVQARKLPILLEETFYNTLFFIEKLLPPGVPVVIPHLGNLSGGYRTLDRAGLWELPQVHADTALAGRNDIEAYLSRYGHSRLIFGSDYPFGLPSHELRKILDLDLPKEQAQAVLGDNFRRLCRLGENGVQPGS</sequence>
<dbReference type="InterPro" id="IPR006680">
    <property type="entry name" value="Amidohydro-rel"/>
</dbReference>
<accession>A0A7C3V1U9</accession>
<dbReference type="InterPro" id="IPR032466">
    <property type="entry name" value="Metal_Hydrolase"/>
</dbReference>
<keyword evidence="2" id="KW-0378">Hydrolase</keyword>
<evidence type="ECO:0000313" key="2">
    <source>
        <dbReference type="EMBL" id="HGF35681.1"/>
    </source>
</evidence>
<dbReference type="AlphaFoldDB" id="A0A7C3V1U9"/>
<comment type="caution">
    <text evidence="2">The sequence shown here is derived from an EMBL/GenBank/DDBJ whole genome shotgun (WGS) entry which is preliminary data.</text>
</comment>